<reference evidence="8 9" key="1">
    <citation type="journal article" date="2023" name="IMA Fungus">
        <title>Comparative genomic study of the Penicillium genus elucidates a diverse pangenome and 15 lateral gene transfer events.</title>
        <authorList>
            <person name="Petersen C."/>
            <person name="Sorensen T."/>
            <person name="Nielsen M.R."/>
            <person name="Sondergaard T.E."/>
            <person name="Sorensen J.L."/>
            <person name="Fitzpatrick D.A."/>
            <person name="Frisvad J.C."/>
            <person name="Nielsen K.L."/>
        </authorList>
    </citation>
    <scope>NUCLEOTIDE SEQUENCE [LARGE SCALE GENOMIC DNA]</scope>
    <source>
        <strain evidence="8 9">IBT 35679</strain>
    </source>
</reference>
<evidence type="ECO:0008006" key="10">
    <source>
        <dbReference type="Google" id="ProtNLM"/>
    </source>
</evidence>
<feature type="chain" id="PRO_5041975117" description="Mid2 domain-containing protein" evidence="7">
    <location>
        <begin position="17"/>
        <end position="274"/>
    </location>
</feature>
<feature type="region of interest" description="Disordered" evidence="5">
    <location>
        <begin position="113"/>
        <end position="133"/>
    </location>
</feature>
<evidence type="ECO:0000256" key="5">
    <source>
        <dbReference type="SAM" id="MobiDB-lite"/>
    </source>
</evidence>
<dbReference type="Proteomes" id="UP001220324">
    <property type="component" value="Unassembled WGS sequence"/>
</dbReference>
<dbReference type="InterPro" id="IPR051694">
    <property type="entry name" value="Immunoregulatory_rcpt-like"/>
</dbReference>
<keyword evidence="9" id="KW-1185">Reference proteome</keyword>
<dbReference type="EMBL" id="JAQIZZ010000002">
    <property type="protein sequence ID" value="KAJ5553545.1"/>
    <property type="molecule type" value="Genomic_DNA"/>
</dbReference>
<accession>A0AAD6D4P4</accession>
<sequence length="274" mass="28900">MKILLYTLFLVTLAHGWTFRYTNSTSDTTILEETGSRNCTKIQLAKNKLFSWDPEGSNECVSIYYDDNCETSGGYSCAFWKKSASHDFGSIDVSTSNKAASVSVITTTESATSTSSSSLTSTTGTSSAASTSSIPLASSTTTSIAATTDSTSSSSTLSGGAIAGIVIGVLVGILVIAVIFFILRRRRNRKTAAAASSQPDPSLQGPYGRQASVPETITTFGPSSTSTAHPAEKSADSALRVFEMPSHNPPVELVSTPINEMEGQPENKTYFPPK</sequence>
<keyword evidence="4 6" id="KW-0472">Membrane</keyword>
<evidence type="ECO:0000256" key="2">
    <source>
        <dbReference type="ARBA" id="ARBA00022692"/>
    </source>
</evidence>
<dbReference type="AlphaFoldDB" id="A0AAD6D4P4"/>
<protein>
    <recommendedName>
        <fullName evidence="10">Mid2 domain-containing protein</fullName>
    </recommendedName>
</protein>
<evidence type="ECO:0000256" key="3">
    <source>
        <dbReference type="ARBA" id="ARBA00022989"/>
    </source>
</evidence>
<feature type="transmembrane region" description="Helical" evidence="6">
    <location>
        <begin position="161"/>
        <end position="183"/>
    </location>
</feature>
<proteinExistence type="predicted"/>
<evidence type="ECO:0000256" key="6">
    <source>
        <dbReference type="SAM" id="Phobius"/>
    </source>
</evidence>
<feature type="compositionally biased region" description="Polar residues" evidence="5">
    <location>
        <begin position="213"/>
        <end position="228"/>
    </location>
</feature>
<dbReference type="PANTHER" id="PTHR15549:SF26">
    <property type="entry name" value="AXIAL BUDDING PATTERN PROTEIN 2-RELATED"/>
    <property type="match status" value="1"/>
</dbReference>
<name>A0AAD6D4P4_9EURO</name>
<keyword evidence="7" id="KW-0732">Signal</keyword>
<evidence type="ECO:0000256" key="7">
    <source>
        <dbReference type="SAM" id="SignalP"/>
    </source>
</evidence>
<organism evidence="8 9">
    <name type="scientific">Penicillium frequentans</name>
    <dbReference type="NCBI Taxonomy" id="3151616"/>
    <lineage>
        <taxon>Eukaryota</taxon>
        <taxon>Fungi</taxon>
        <taxon>Dikarya</taxon>
        <taxon>Ascomycota</taxon>
        <taxon>Pezizomycotina</taxon>
        <taxon>Eurotiomycetes</taxon>
        <taxon>Eurotiomycetidae</taxon>
        <taxon>Eurotiales</taxon>
        <taxon>Aspergillaceae</taxon>
        <taxon>Penicillium</taxon>
    </lineage>
</organism>
<comment type="subcellular location">
    <subcellularLocation>
        <location evidence="1">Membrane</location>
        <topology evidence="1">Single-pass membrane protein</topology>
    </subcellularLocation>
</comment>
<evidence type="ECO:0000313" key="9">
    <source>
        <dbReference type="Proteomes" id="UP001220324"/>
    </source>
</evidence>
<dbReference type="GO" id="GO:0016020">
    <property type="term" value="C:membrane"/>
    <property type="evidence" value="ECO:0007669"/>
    <property type="project" value="UniProtKB-SubCell"/>
</dbReference>
<keyword evidence="2 6" id="KW-0812">Transmembrane</keyword>
<evidence type="ECO:0000256" key="4">
    <source>
        <dbReference type="ARBA" id="ARBA00023136"/>
    </source>
</evidence>
<dbReference type="GO" id="GO:0071944">
    <property type="term" value="C:cell periphery"/>
    <property type="evidence" value="ECO:0007669"/>
    <property type="project" value="UniProtKB-ARBA"/>
</dbReference>
<gene>
    <name evidence="8" type="ORF">N7494_002923</name>
</gene>
<feature type="region of interest" description="Disordered" evidence="5">
    <location>
        <begin position="191"/>
        <end position="274"/>
    </location>
</feature>
<keyword evidence="3 6" id="KW-1133">Transmembrane helix</keyword>
<evidence type="ECO:0000256" key="1">
    <source>
        <dbReference type="ARBA" id="ARBA00004167"/>
    </source>
</evidence>
<feature type="signal peptide" evidence="7">
    <location>
        <begin position="1"/>
        <end position="16"/>
    </location>
</feature>
<comment type="caution">
    <text evidence="8">The sequence shown here is derived from an EMBL/GenBank/DDBJ whole genome shotgun (WGS) entry which is preliminary data.</text>
</comment>
<evidence type="ECO:0000313" key="8">
    <source>
        <dbReference type="EMBL" id="KAJ5553545.1"/>
    </source>
</evidence>
<dbReference type="CDD" id="cd12087">
    <property type="entry name" value="TM_EGFR-like"/>
    <property type="match status" value="1"/>
</dbReference>
<dbReference type="PANTHER" id="PTHR15549">
    <property type="entry name" value="PAIRED IMMUNOGLOBULIN-LIKE TYPE 2 RECEPTOR"/>
    <property type="match status" value="1"/>
</dbReference>